<dbReference type="EMBL" id="RQEP01000005">
    <property type="protein sequence ID" value="TGK06627.1"/>
    <property type="molecule type" value="Genomic_DNA"/>
</dbReference>
<feature type="transmembrane region" description="Helical" evidence="1">
    <location>
        <begin position="76"/>
        <end position="94"/>
    </location>
</feature>
<organism evidence="2 3">
    <name type="scientific">Leptospira semungkisensis</name>
    <dbReference type="NCBI Taxonomy" id="2484985"/>
    <lineage>
        <taxon>Bacteria</taxon>
        <taxon>Pseudomonadati</taxon>
        <taxon>Spirochaetota</taxon>
        <taxon>Spirochaetia</taxon>
        <taxon>Leptospirales</taxon>
        <taxon>Leptospiraceae</taxon>
        <taxon>Leptospira</taxon>
    </lineage>
</organism>
<reference evidence="2" key="1">
    <citation type="journal article" date="2019" name="PLoS Negl. Trop. Dis.">
        <title>Revisiting the worldwide diversity of Leptospira species in the environment.</title>
        <authorList>
            <person name="Vincent A.T."/>
            <person name="Schiettekatte O."/>
            <person name="Bourhy P."/>
            <person name="Veyrier F.J."/>
            <person name="Picardeau M."/>
        </authorList>
    </citation>
    <scope>NUCLEOTIDE SEQUENCE [LARGE SCALE GENOMIC DNA]</scope>
    <source>
        <strain evidence="2">SSS9</strain>
    </source>
</reference>
<dbReference type="RefSeq" id="WP_135583652.1">
    <property type="nucleotide sequence ID" value="NZ_RQEP01000005.1"/>
</dbReference>
<feature type="transmembrane region" description="Helical" evidence="1">
    <location>
        <begin position="106"/>
        <end position="127"/>
    </location>
</feature>
<name>A0A4R9G765_9LEPT</name>
<accession>A0A4R9G765</accession>
<sequence length="136" mass="15652">MLRKLNFSIGLILLIAFPITGLYMQYYFRPEHLTEMTARMEMRANHIYILFVSLLNLLSFTSLISYSSRFAKSLDFISRILFLTAGVFSFIAFLKEHTGTLKGRWFTFLCVLSSLIGTVFFATAYILSQRSKSSES</sequence>
<dbReference type="Proteomes" id="UP000297453">
    <property type="component" value="Unassembled WGS sequence"/>
</dbReference>
<dbReference type="OrthoDB" id="9554062at2"/>
<gene>
    <name evidence="2" type="ORF">EHO59_00340</name>
</gene>
<feature type="transmembrane region" description="Helical" evidence="1">
    <location>
        <begin position="7"/>
        <end position="26"/>
    </location>
</feature>
<comment type="caution">
    <text evidence="2">The sequence shown here is derived from an EMBL/GenBank/DDBJ whole genome shotgun (WGS) entry which is preliminary data.</text>
</comment>
<feature type="transmembrane region" description="Helical" evidence="1">
    <location>
        <begin position="46"/>
        <end position="64"/>
    </location>
</feature>
<dbReference type="AlphaFoldDB" id="A0A4R9G765"/>
<keyword evidence="3" id="KW-1185">Reference proteome</keyword>
<proteinExistence type="predicted"/>
<keyword evidence="1" id="KW-0812">Transmembrane</keyword>
<keyword evidence="1" id="KW-1133">Transmembrane helix</keyword>
<evidence type="ECO:0000256" key="1">
    <source>
        <dbReference type="SAM" id="Phobius"/>
    </source>
</evidence>
<evidence type="ECO:0000313" key="2">
    <source>
        <dbReference type="EMBL" id="TGK06627.1"/>
    </source>
</evidence>
<keyword evidence="1" id="KW-0472">Membrane</keyword>
<protein>
    <submittedName>
        <fullName evidence="2">Uncharacterized protein</fullName>
    </submittedName>
</protein>
<evidence type="ECO:0000313" key="3">
    <source>
        <dbReference type="Proteomes" id="UP000297453"/>
    </source>
</evidence>